<accession>A0A3N6QGU0</accession>
<organism evidence="2 3">
    <name type="scientific">Okeania hirsuta</name>
    <dbReference type="NCBI Taxonomy" id="1458930"/>
    <lineage>
        <taxon>Bacteria</taxon>
        <taxon>Bacillati</taxon>
        <taxon>Cyanobacteriota</taxon>
        <taxon>Cyanophyceae</taxon>
        <taxon>Oscillatoriophycideae</taxon>
        <taxon>Oscillatoriales</taxon>
        <taxon>Microcoleaceae</taxon>
        <taxon>Okeania</taxon>
    </lineage>
</organism>
<evidence type="ECO:0000313" key="2">
    <source>
        <dbReference type="EMBL" id="RQH47517.1"/>
    </source>
</evidence>
<dbReference type="InterPro" id="IPR000073">
    <property type="entry name" value="AB_hydrolase_1"/>
</dbReference>
<evidence type="ECO:0000259" key="1">
    <source>
        <dbReference type="Pfam" id="PF00561"/>
    </source>
</evidence>
<dbReference type="Pfam" id="PF00561">
    <property type="entry name" value="Abhydrolase_1"/>
    <property type="match status" value="1"/>
</dbReference>
<comment type="caution">
    <text evidence="2">The sequence shown here is derived from an EMBL/GenBank/DDBJ whole genome shotgun (WGS) entry which is preliminary data.</text>
</comment>
<dbReference type="GO" id="GO:0016020">
    <property type="term" value="C:membrane"/>
    <property type="evidence" value="ECO:0007669"/>
    <property type="project" value="TreeGrafter"/>
</dbReference>
<dbReference type="Gene3D" id="3.40.50.1820">
    <property type="entry name" value="alpha/beta hydrolase"/>
    <property type="match status" value="1"/>
</dbReference>
<dbReference type="GO" id="GO:0046464">
    <property type="term" value="P:acylglycerol catabolic process"/>
    <property type="evidence" value="ECO:0007669"/>
    <property type="project" value="TreeGrafter"/>
</dbReference>
<name>A0A3N6QGU0_9CYAN</name>
<sequence length="270" mass="30994">MKIKRAFLDTEDGQIHYRIGGEGEPLILLHQNIKSSDEYRELMPRFIKEEKLVIAMDFLGFGESDKPPRMYYIEDYAKTVTLVLDQLGIKKANVLGHHTGAFVAAEVAAAYPERVNKLVLSCIDYFEEEERKILYSRFSNAFEIREDGSHLTNRWPVRLSYVGSIELNHRCLLDEFRCHGYPPYGPFSIMNYAEKSLERFGLINSQTLILSGTEDIKQLEKLGLAKSENRKLITQTIPNAKKVDIEGGTIYMMNQMSEEIAKIVVDFLDN</sequence>
<dbReference type="EMBL" id="RCBY01000035">
    <property type="protein sequence ID" value="RQH47517.1"/>
    <property type="molecule type" value="Genomic_DNA"/>
</dbReference>
<dbReference type="InterPro" id="IPR029058">
    <property type="entry name" value="AB_hydrolase_fold"/>
</dbReference>
<dbReference type="PANTHER" id="PTHR43798">
    <property type="entry name" value="MONOACYLGLYCEROL LIPASE"/>
    <property type="match status" value="1"/>
</dbReference>
<protein>
    <submittedName>
        <fullName evidence="2">Alpha/beta fold hydrolase</fullName>
    </submittedName>
</protein>
<proteinExistence type="predicted"/>
<dbReference type="Proteomes" id="UP000269154">
    <property type="component" value="Unassembled WGS sequence"/>
</dbReference>
<dbReference type="AlphaFoldDB" id="A0A3N6QGU0"/>
<dbReference type="PRINTS" id="PR00111">
    <property type="entry name" value="ABHYDROLASE"/>
</dbReference>
<dbReference type="InterPro" id="IPR050266">
    <property type="entry name" value="AB_hydrolase_sf"/>
</dbReference>
<dbReference type="OrthoDB" id="9808398at2"/>
<dbReference type="PANTHER" id="PTHR43798:SF33">
    <property type="entry name" value="HYDROLASE, PUTATIVE (AFU_ORTHOLOGUE AFUA_2G14860)-RELATED"/>
    <property type="match status" value="1"/>
</dbReference>
<evidence type="ECO:0000313" key="3">
    <source>
        <dbReference type="Proteomes" id="UP000269154"/>
    </source>
</evidence>
<keyword evidence="2" id="KW-0378">Hydrolase</keyword>
<feature type="domain" description="AB hydrolase-1" evidence="1">
    <location>
        <begin position="25"/>
        <end position="129"/>
    </location>
</feature>
<reference evidence="2 3" key="1">
    <citation type="journal article" date="2018" name="ACS Chem. Biol.">
        <title>Ketoreductase domain dysfunction expands chemodiversity: malyngamide biosynthesis in the cyanobacterium Okeania hirsuta.</title>
        <authorList>
            <person name="Moss N.A."/>
            <person name="Leao T."/>
            <person name="Rankin M."/>
            <person name="McCullough T.M."/>
            <person name="Qu P."/>
            <person name="Korobeynikov A."/>
            <person name="Smith J.L."/>
            <person name="Gerwick L."/>
            <person name="Gerwick W.H."/>
        </authorList>
    </citation>
    <scope>NUCLEOTIDE SEQUENCE [LARGE SCALE GENOMIC DNA]</scope>
    <source>
        <strain evidence="2 3">PAB10Feb10-1</strain>
    </source>
</reference>
<dbReference type="GO" id="GO:0047372">
    <property type="term" value="F:monoacylglycerol lipase activity"/>
    <property type="evidence" value="ECO:0007669"/>
    <property type="project" value="TreeGrafter"/>
</dbReference>
<dbReference type="SUPFAM" id="SSF53474">
    <property type="entry name" value="alpha/beta-Hydrolases"/>
    <property type="match status" value="1"/>
</dbReference>
<gene>
    <name evidence="2" type="ORF">D5R40_08835</name>
</gene>
<dbReference type="RefSeq" id="WP_124147009.1">
    <property type="nucleotide sequence ID" value="NZ_CAWOKI010000211.1"/>
</dbReference>
<keyword evidence="3" id="KW-1185">Reference proteome</keyword>